<comment type="caution">
    <text evidence="1">The sequence shown here is derived from an EMBL/GenBank/DDBJ whole genome shotgun (WGS) entry which is preliminary data.</text>
</comment>
<gene>
    <name evidence="1" type="ORF">ONZ43_g3458</name>
</gene>
<organism evidence="1 2">
    <name type="scientific">Nemania bipapillata</name>
    <dbReference type="NCBI Taxonomy" id="110536"/>
    <lineage>
        <taxon>Eukaryota</taxon>
        <taxon>Fungi</taxon>
        <taxon>Dikarya</taxon>
        <taxon>Ascomycota</taxon>
        <taxon>Pezizomycotina</taxon>
        <taxon>Sordariomycetes</taxon>
        <taxon>Xylariomycetidae</taxon>
        <taxon>Xylariales</taxon>
        <taxon>Xylariaceae</taxon>
        <taxon>Nemania</taxon>
    </lineage>
</organism>
<proteinExistence type="predicted"/>
<evidence type="ECO:0000313" key="2">
    <source>
        <dbReference type="Proteomes" id="UP001153334"/>
    </source>
</evidence>
<keyword evidence="2" id="KW-1185">Reference proteome</keyword>
<accession>A0ACC2IWU0</accession>
<dbReference type="Proteomes" id="UP001153334">
    <property type="component" value="Unassembled WGS sequence"/>
</dbReference>
<sequence>MPLQIPHPNTPLHLYRHLLRESTYLPGLCRPWITSRIQQRFRDCRYKTPATPHIKQAHASLQFMRSANAGHIKRLEHLCCMATGRVGKRNRILSRSQLSHQPPTDTAELERSRIETIPETSRSNHTPDSGEAPGAAPVRPHKHDWLENWSLDKVSALAQSQFSQQASDWPKAMRRVVEPQKIMVGRNCFNRPYGPRLLRNKLKRHWAGILNQILPPLPQGEWDHLASLVNGESNVAGLTIPPRRAVAQSLQGSSPDLGGSQWNWSQHALKPARVIERGSTRQRKSLTGQEDQDPRGHGNAIGIQVISQRKLQRIYGRIWAMSPIMKRNPEKKKWSVSWGQNERRISAPSTSDLQFFEGVTNDGKDERI</sequence>
<reference evidence="1" key="1">
    <citation type="submission" date="2022-11" db="EMBL/GenBank/DDBJ databases">
        <title>Genome Sequence of Nemania bipapillata.</title>
        <authorList>
            <person name="Buettner E."/>
        </authorList>
    </citation>
    <scope>NUCLEOTIDE SEQUENCE</scope>
    <source>
        <strain evidence="1">CP14</strain>
    </source>
</reference>
<evidence type="ECO:0000313" key="1">
    <source>
        <dbReference type="EMBL" id="KAJ8119639.1"/>
    </source>
</evidence>
<dbReference type="EMBL" id="JAPESX010000805">
    <property type="protein sequence ID" value="KAJ8119639.1"/>
    <property type="molecule type" value="Genomic_DNA"/>
</dbReference>
<protein>
    <submittedName>
        <fullName evidence="1">Uncharacterized protein</fullName>
    </submittedName>
</protein>
<name>A0ACC2IWU0_9PEZI</name>